<feature type="compositionally biased region" description="Low complexity" evidence="6">
    <location>
        <begin position="403"/>
        <end position="419"/>
    </location>
</feature>
<feature type="region of interest" description="Disordered" evidence="6">
    <location>
        <begin position="1685"/>
        <end position="1716"/>
    </location>
</feature>
<dbReference type="HOGENOM" id="CLU_240418_0_0_1"/>
<keyword evidence="4 8" id="KW-0418">Kinase</keyword>
<reference evidence="8 9" key="2">
    <citation type="journal article" date="2007" name="BMC Biol.">
        <title>A 100%-complete sequence reveals unusually simple genomic features in the hot-spring red alga Cyanidioschyzon merolae.</title>
        <authorList>
            <person name="Nozaki H."/>
            <person name="Takano H."/>
            <person name="Misumi O."/>
            <person name="Terasawa K."/>
            <person name="Matsuzaki M."/>
            <person name="Maruyama S."/>
            <person name="Nishida K."/>
            <person name="Yagisawa F."/>
            <person name="Yoshida Y."/>
            <person name="Fujiwara T."/>
            <person name="Takio S."/>
            <person name="Tamura K."/>
            <person name="Chung S.J."/>
            <person name="Nakamura S."/>
            <person name="Kuroiwa H."/>
            <person name="Tanaka K."/>
            <person name="Sato N."/>
            <person name="Kuroiwa T."/>
        </authorList>
    </citation>
    <scope>NUCLEOTIDE SEQUENCE [LARGE SCALE GENOMIC DNA]</scope>
    <source>
        <strain evidence="8 9">10D</strain>
    </source>
</reference>
<feature type="compositionally biased region" description="Polar residues" evidence="6">
    <location>
        <begin position="1"/>
        <end position="11"/>
    </location>
</feature>
<feature type="compositionally biased region" description="Low complexity" evidence="6">
    <location>
        <begin position="606"/>
        <end position="615"/>
    </location>
</feature>
<dbReference type="PROSITE" id="PS50011">
    <property type="entry name" value="PROTEIN_KINASE_DOM"/>
    <property type="match status" value="1"/>
</dbReference>
<dbReference type="SUPFAM" id="SSF56112">
    <property type="entry name" value="Protein kinase-like (PK-like)"/>
    <property type="match status" value="1"/>
</dbReference>
<feature type="region of interest" description="Disordered" evidence="6">
    <location>
        <begin position="658"/>
        <end position="819"/>
    </location>
</feature>
<feature type="compositionally biased region" description="Gly residues" evidence="6">
    <location>
        <begin position="99"/>
        <end position="110"/>
    </location>
</feature>
<evidence type="ECO:0000256" key="4">
    <source>
        <dbReference type="ARBA" id="ARBA00022777"/>
    </source>
</evidence>
<dbReference type="FunFam" id="1.10.510.10:FF:000571">
    <property type="entry name" value="Maternal embryonic leucine zipper kinase"/>
    <property type="match status" value="1"/>
</dbReference>
<feature type="compositionally biased region" description="Basic and acidic residues" evidence="6">
    <location>
        <begin position="301"/>
        <end position="313"/>
    </location>
</feature>
<evidence type="ECO:0000256" key="2">
    <source>
        <dbReference type="ARBA" id="ARBA00022679"/>
    </source>
</evidence>
<feature type="domain" description="Protein kinase" evidence="7">
    <location>
        <begin position="1145"/>
        <end position="1410"/>
    </location>
</feature>
<evidence type="ECO:0000256" key="1">
    <source>
        <dbReference type="ARBA" id="ARBA00022527"/>
    </source>
</evidence>
<dbReference type="GO" id="GO:0005634">
    <property type="term" value="C:nucleus"/>
    <property type="evidence" value="ECO:0007669"/>
    <property type="project" value="TreeGrafter"/>
</dbReference>
<dbReference type="GO" id="GO:0004674">
    <property type="term" value="F:protein serine/threonine kinase activity"/>
    <property type="evidence" value="ECO:0007669"/>
    <property type="project" value="UniProtKB-KW"/>
</dbReference>
<feature type="region of interest" description="Disordered" evidence="6">
    <location>
        <begin position="255"/>
        <end position="377"/>
    </location>
</feature>
<dbReference type="Proteomes" id="UP000007014">
    <property type="component" value="Chromosome 12"/>
</dbReference>
<dbReference type="EMBL" id="AP006494">
    <property type="protein sequence ID" value="BAM80659.1"/>
    <property type="molecule type" value="Genomic_DNA"/>
</dbReference>
<dbReference type="InterPro" id="IPR000719">
    <property type="entry name" value="Prot_kinase_dom"/>
</dbReference>
<feature type="compositionally biased region" description="Low complexity" evidence="6">
    <location>
        <begin position="268"/>
        <end position="292"/>
    </location>
</feature>
<feature type="region of interest" description="Disordered" evidence="6">
    <location>
        <begin position="90"/>
        <end position="114"/>
    </location>
</feature>
<keyword evidence="5" id="KW-0067">ATP-binding</keyword>
<keyword evidence="1" id="KW-0723">Serine/threonine-protein kinase</keyword>
<dbReference type="Gene3D" id="1.10.510.10">
    <property type="entry name" value="Transferase(Phosphotransferase) domain 1"/>
    <property type="match status" value="1"/>
</dbReference>
<dbReference type="PROSITE" id="PS00109">
    <property type="entry name" value="PROTEIN_KINASE_TYR"/>
    <property type="match status" value="1"/>
</dbReference>
<proteinExistence type="predicted"/>
<feature type="compositionally biased region" description="Polar residues" evidence="6">
    <location>
        <begin position="771"/>
        <end position="782"/>
    </location>
</feature>
<evidence type="ECO:0000256" key="6">
    <source>
        <dbReference type="SAM" id="MobiDB-lite"/>
    </source>
</evidence>
<dbReference type="SMART" id="SM00219">
    <property type="entry name" value="TyrKc"/>
    <property type="match status" value="1"/>
</dbReference>
<protein>
    <submittedName>
        <fullName evidence="8">Similar to CBL-interacting protein kinase</fullName>
    </submittedName>
</protein>
<feature type="compositionally biased region" description="Polar residues" evidence="6">
    <location>
        <begin position="348"/>
        <end position="360"/>
    </location>
</feature>
<reference evidence="8 9" key="1">
    <citation type="journal article" date="2004" name="Nature">
        <title>Genome sequence of the ultrasmall unicellular red alga Cyanidioschyzon merolae 10D.</title>
        <authorList>
            <person name="Matsuzaki M."/>
            <person name="Misumi O."/>
            <person name="Shin-i T."/>
            <person name="Maruyama S."/>
            <person name="Takahara M."/>
            <person name="Miyagishima S."/>
            <person name="Mori T."/>
            <person name="Nishida K."/>
            <person name="Yagisawa F."/>
            <person name="Nishida K."/>
            <person name="Yoshida Y."/>
            <person name="Nishimura Y."/>
            <person name="Nakao S."/>
            <person name="Kobayashi T."/>
            <person name="Momoyama Y."/>
            <person name="Higashiyama T."/>
            <person name="Minoda A."/>
            <person name="Sano M."/>
            <person name="Nomoto H."/>
            <person name="Oishi K."/>
            <person name="Hayashi H."/>
            <person name="Ohta F."/>
            <person name="Nishizaka S."/>
            <person name="Haga S."/>
            <person name="Miura S."/>
            <person name="Morishita T."/>
            <person name="Kabeya Y."/>
            <person name="Terasawa K."/>
            <person name="Suzuki Y."/>
            <person name="Ishii Y."/>
            <person name="Asakawa S."/>
            <person name="Takano H."/>
            <person name="Ohta N."/>
            <person name="Kuroiwa H."/>
            <person name="Tanaka K."/>
            <person name="Shimizu N."/>
            <person name="Sugano S."/>
            <person name="Sato N."/>
            <person name="Nozaki H."/>
            <person name="Ogasawara N."/>
            <person name="Kohara Y."/>
            <person name="Kuroiwa T."/>
        </authorList>
    </citation>
    <scope>NUCLEOTIDE SEQUENCE [LARGE SCALE GENOMIC DNA]</scope>
    <source>
        <strain evidence="8 9">10D</strain>
    </source>
</reference>
<organism evidence="8 9">
    <name type="scientific">Cyanidioschyzon merolae (strain NIES-3377 / 10D)</name>
    <name type="common">Unicellular red alga</name>
    <dbReference type="NCBI Taxonomy" id="280699"/>
    <lineage>
        <taxon>Eukaryota</taxon>
        <taxon>Rhodophyta</taxon>
        <taxon>Bangiophyceae</taxon>
        <taxon>Cyanidiales</taxon>
        <taxon>Cyanidiaceae</taxon>
        <taxon>Cyanidioschyzon</taxon>
    </lineage>
</organism>
<accession>M1V8I3</accession>
<feature type="compositionally biased region" description="Low complexity" evidence="6">
    <location>
        <begin position="744"/>
        <end position="762"/>
    </location>
</feature>
<feature type="compositionally biased region" description="Acidic residues" evidence="6">
    <location>
        <begin position="616"/>
        <end position="628"/>
    </location>
</feature>
<evidence type="ECO:0000256" key="3">
    <source>
        <dbReference type="ARBA" id="ARBA00022741"/>
    </source>
</evidence>
<dbReference type="InterPro" id="IPR011009">
    <property type="entry name" value="Kinase-like_dom_sf"/>
</dbReference>
<evidence type="ECO:0000313" key="9">
    <source>
        <dbReference type="Proteomes" id="UP000007014"/>
    </source>
</evidence>
<dbReference type="STRING" id="280699.M1V8I3"/>
<feature type="compositionally biased region" description="Low complexity" evidence="6">
    <location>
        <begin position="320"/>
        <end position="332"/>
    </location>
</feature>
<keyword evidence="3" id="KW-0547">Nucleotide-binding</keyword>
<dbReference type="PANTHER" id="PTHR24345:SF91">
    <property type="entry name" value="SERINE_THREONINE-PROTEIN KINASE PLK4"/>
    <property type="match status" value="1"/>
</dbReference>
<feature type="region of interest" description="Disordered" evidence="6">
    <location>
        <begin position="585"/>
        <end position="645"/>
    </location>
</feature>
<name>M1V8I3_CYAM1</name>
<feature type="compositionally biased region" description="Basic and acidic residues" evidence="6">
    <location>
        <begin position="258"/>
        <end position="267"/>
    </location>
</feature>
<dbReference type="InterPro" id="IPR020635">
    <property type="entry name" value="Tyr_kinase_cat_dom"/>
</dbReference>
<dbReference type="Pfam" id="PF00069">
    <property type="entry name" value="Pkinase"/>
    <property type="match status" value="1"/>
</dbReference>
<feature type="compositionally biased region" description="Acidic residues" evidence="6">
    <location>
        <begin position="693"/>
        <end position="706"/>
    </location>
</feature>
<dbReference type="GO" id="GO:0005524">
    <property type="term" value="F:ATP binding"/>
    <property type="evidence" value="ECO:0007669"/>
    <property type="project" value="UniProtKB-KW"/>
</dbReference>
<evidence type="ECO:0000313" key="8">
    <source>
        <dbReference type="EMBL" id="BAM80659.1"/>
    </source>
</evidence>
<dbReference type="KEGG" id="cme:CYME_CML025C"/>
<feature type="region of interest" description="Disordered" evidence="6">
    <location>
        <begin position="1"/>
        <end position="74"/>
    </location>
</feature>
<feature type="compositionally biased region" description="Low complexity" evidence="6">
    <location>
        <begin position="783"/>
        <end position="813"/>
    </location>
</feature>
<gene>
    <name evidence="8" type="ORF">CYME_CML025C</name>
</gene>
<feature type="compositionally biased region" description="Low complexity" evidence="6">
    <location>
        <begin position="663"/>
        <end position="673"/>
    </location>
</feature>
<dbReference type="PANTHER" id="PTHR24345">
    <property type="entry name" value="SERINE/THREONINE-PROTEIN KINASE PLK"/>
    <property type="match status" value="1"/>
</dbReference>
<evidence type="ECO:0000259" key="7">
    <source>
        <dbReference type="PROSITE" id="PS50011"/>
    </source>
</evidence>
<keyword evidence="9" id="KW-1185">Reference proteome</keyword>
<dbReference type="eggNOG" id="KOG0588">
    <property type="taxonomic scope" value="Eukaryota"/>
</dbReference>
<dbReference type="Gramene" id="CML025CT">
    <property type="protein sequence ID" value="CML025CT"/>
    <property type="gene ID" value="CML025C"/>
</dbReference>
<dbReference type="GeneID" id="16994575"/>
<sequence length="1716" mass="186886">MGQQQSRTLRNPSGHLQDASRDEETGAVTDSPKTNCCPRLSQTLDSGEAQGAETLRDAAGPSEGSGGATVGRSHHTTPLLRATSAAAALATGNPRGGASEPGGPGEGVQGTIGSPGLTYSRFHLMQIAAGRPLDAVTIVETVYGRMVGLGAPAPPELSEARTASSLTVGEANMNLSTLQPTSYPNTFNAALPAVEPPVLVLDESSEPVAGFQPLHGRVVSNSATTVHESVPVQYAESDAKAGIAQSAGVQIARLRAHARQEAADDSRSSASPESSEEAGALSVSLPSSPQLSRISSWRKSQPRDHRFMKDGVRYSRSMRHQSSSLSLRSLGRADTMDDEAAREPSLLETGTPSQSQTCFQVRSEEESFAGPRTVSEKGMRAALSNNATGMATILEAKTSMDPSIQAEQSAAISAQLESAPPKTSLGSPPRSAPWRPADTATESKELRVGASGDGYAPEVHTAQDHALFGNYAAYAPDATFSFATAIPVSVATLYFADPDKRGIFYEKSLASILHKWQRFREECRRDLTLRSRTRLRALKAAALFSTSVVKSRGILTLKSVRRCVEHVDVRRIYLGQTNNRAQIGPEAATSLDFDTWNDTEGDPDADSASSDNQANAEDETAEDDDEENPPQQQQQQQQQSSENAAAYAAGRVMQDLPGSMQHASASSSAVPAADRVGACDSHQDDQDTRMSDDESDEDEDFDESDDERSSFEDSDSTSNDSSVVLRRTPANHASHGVAARDQRSAPASEAPIAQAADSASAPNNLLAERTPQASSSEAYRQMQTSASAQTSTTSATTTASSTTARAQRSSATGRSRELAQSDWIQAQVKEVERLERRANRWQLYTIHKLLPWGEDRICDKFDQFDLGAIRRTRSWPTMDPHDASAHVDHTALMAGTFIERQTAAGFEHFDLTEAAISLEAAARMLRHDIVKLAEIMEDNDEERKNFSVWLLRLATGGRIRNELQTPETLQGLRCANPSVSSAEQCTLHTHTQNGRAPTSTPMASASLVGASTRQLMPAAVPPGACLDERSTMRSAEDEIQSGNIVDMHGIAAVLRMLWEDCIDVFEADFANRRHDDLAFPNDETTEAFRRLLDNIVDSFSPAASLSVSHRDSRHFLTTEEFMSLADLLTRMYVRQKNRMECVGRYEIGRLLGRGSEGRVHVARDIYTGRRYAIKMIRRGKFVEFARIDREVQAMQVVARHPNVIHLHEVLESRRNVYLVMELCGGGSVYEFAYARLCRTSEQLDRNKPEPLLDEAEVRFLVRRLVETVAFCHAHGVSHRDLRLNNLMLLDSGELKIADFGQVGLFSAGWDMFETNLVGSLYNLAPELVQGQVYQSTKVDVWSCGVILYWLLEGHPPFPEEDLNRLIPAIVQCRYAPMRLASPLAQDLIRRILVPPAERPEAAALLAHPFFTGVEADSPAAADTTPKPTTASAAAAGGMSAAAPDGTVAGTSTANAANALGYSRVRGSDPAWERPLQMDVRDFALCDASILQSIEADGGSLALQTMSSVLSDGDIHFHPGLCVELHRRYRWTLRCYWPEHDIKFSVALVAGPPRDDDGYLCCCGGEFQYHRRAFASRAQRPPLVYTLSFRRRGGGSLLFMRAVCKIADRFYQRYRRLLQTPNRWKLDTSDQKTLPVGVEVSPETNEAPAGAAVGIAGGRGSLESRLNPSRFSRPVRRLLYRLHLSSAASRRGTPSQAQSPTTNSGAQRIPSENDDAV</sequence>
<keyword evidence="2" id="KW-0808">Transferase</keyword>
<evidence type="ECO:0000256" key="5">
    <source>
        <dbReference type="ARBA" id="ARBA00022840"/>
    </source>
</evidence>
<feature type="compositionally biased region" description="Basic and acidic residues" evidence="6">
    <location>
        <begin position="681"/>
        <end position="692"/>
    </location>
</feature>
<dbReference type="OrthoDB" id="193931at2759"/>
<dbReference type="InterPro" id="IPR008266">
    <property type="entry name" value="Tyr_kinase_AS"/>
</dbReference>
<feature type="compositionally biased region" description="Acidic residues" evidence="6">
    <location>
        <begin position="595"/>
        <end position="605"/>
    </location>
</feature>
<dbReference type="GO" id="GO:0004713">
    <property type="term" value="F:protein tyrosine kinase activity"/>
    <property type="evidence" value="ECO:0007669"/>
    <property type="project" value="InterPro"/>
</dbReference>
<feature type="region of interest" description="Disordered" evidence="6">
    <location>
        <begin position="401"/>
        <end position="444"/>
    </location>
</feature>
<dbReference type="RefSeq" id="XP_005536695.1">
    <property type="nucleotide sequence ID" value="XM_005536638.1"/>
</dbReference>
<feature type="compositionally biased region" description="Polar residues" evidence="6">
    <location>
        <begin position="1685"/>
        <end position="1705"/>
    </location>
</feature>
<dbReference type="OMA" id="ICYHEYA"/>